<dbReference type="Proteomes" id="UP001498421">
    <property type="component" value="Unassembled WGS sequence"/>
</dbReference>
<comment type="caution">
    <text evidence="1">The sequence shown here is derived from an EMBL/GenBank/DDBJ whole genome shotgun (WGS) entry which is preliminary data.</text>
</comment>
<name>A0ABR1HW68_9HYPO</name>
<reference evidence="1 2" key="1">
    <citation type="journal article" date="2025" name="Microbiol. Resour. Announc.">
        <title>Draft genome sequences for Neonectria magnoliae and Neonectria punicea, canker pathogens of Liriodendron tulipifera and Acer saccharum in West Virginia.</title>
        <authorList>
            <person name="Petronek H.M."/>
            <person name="Kasson M.T."/>
            <person name="Metheny A.M."/>
            <person name="Stauder C.M."/>
            <person name="Lovett B."/>
            <person name="Lynch S.C."/>
            <person name="Garnas J.R."/>
            <person name="Kasson L.R."/>
            <person name="Stajich J.E."/>
        </authorList>
    </citation>
    <scope>NUCLEOTIDE SEQUENCE [LARGE SCALE GENOMIC DNA]</scope>
    <source>
        <strain evidence="1 2">NRRL 64651</strain>
    </source>
</reference>
<keyword evidence="2" id="KW-1185">Reference proteome</keyword>
<protein>
    <submittedName>
        <fullName evidence="1">Uncharacterized protein</fullName>
    </submittedName>
</protein>
<accession>A0ABR1HW68</accession>
<sequence>MPPRDYVSIDALDAEHRNALTRAVRNVLATDLALTTYAQIIDGLPIGDIAWDTRGTKITPAHPINSHVGLCQGALEKAIEFRGAFNPDTLIFKPEVLNAYQLSSPSSPSFNLRLIELTASAIHQIAVLLMQLNLRLHDPATTEGLDVDHVTAWERPLDQWARVVPYPTLFSQSHFIGHAQYPDGVADIAGYWAEDRIMGLLGEQQDKLLNFLLGSDPQHAHTGVQTGVAESNGPLPILPHSGNRVRIDQDNAISVHQVYRDLWERAPPGRRLRMQEDMDMDRCVVTELDYPELDFEEQMRRLDELRDHPPPS</sequence>
<proteinExistence type="predicted"/>
<dbReference type="EMBL" id="JAZAVK010000086">
    <property type="protein sequence ID" value="KAK7425072.1"/>
    <property type="molecule type" value="Genomic_DNA"/>
</dbReference>
<evidence type="ECO:0000313" key="1">
    <source>
        <dbReference type="EMBL" id="KAK7425072.1"/>
    </source>
</evidence>
<gene>
    <name evidence="1" type="ORF">QQZ08_008348</name>
</gene>
<evidence type="ECO:0000313" key="2">
    <source>
        <dbReference type="Proteomes" id="UP001498421"/>
    </source>
</evidence>
<organism evidence="1 2">
    <name type="scientific">Neonectria magnoliae</name>
    <dbReference type="NCBI Taxonomy" id="2732573"/>
    <lineage>
        <taxon>Eukaryota</taxon>
        <taxon>Fungi</taxon>
        <taxon>Dikarya</taxon>
        <taxon>Ascomycota</taxon>
        <taxon>Pezizomycotina</taxon>
        <taxon>Sordariomycetes</taxon>
        <taxon>Hypocreomycetidae</taxon>
        <taxon>Hypocreales</taxon>
        <taxon>Nectriaceae</taxon>
        <taxon>Neonectria</taxon>
    </lineage>
</organism>